<organism evidence="2 4">
    <name type="scientific">Acutalibacter muris</name>
    <dbReference type="NCBI Taxonomy" id="1796620"/>
    <lineage>
        <taxon>Bacteria</taxon>
        <taxon>Bacillati</taxon>
        <taxon>Bacillota</taxon>
        <taxon>Clostridia</taxon>
        <taxon>Eubacteriales</taxon>
        <taxon>Acutalibacteraceae</taxon>
        <taxon>Acutalibacter</taxon>
    </lineage>
</organism>
<dbReference type="Proteomes" id="UP000596035">
    <property type="component" value="Chromosome"/>
</dbReference>
<reference evidence="1" key="1">
    <citation type="journal article" date="2017" name="Genome Announc.">
        <title>High-Quality Whole-Genome Sequences of the Oligo-Mouse-Microbiota Bacterial Community.</title>
        <authorList>
            <person name="Garzetti D."/>
            <person name="Brugiroux S."/>
            <person name="Bunk B."/>
            <person name="Pukall R."/>
            <person name="McCoy K.D."/>
            <person name="Macpherson A.J."/>
            <person name="Stecher B."/>
        </authorList>
    </citation>
    <scope>NUCLEOTIDE SEQUENCE</scope>
    <source>
        <strain evidence="1">KB18</strain>
    </source>
</reference>
<reference evidence="3" key="2">
    <citation type="submission" date="2017-05" db="EMBL/GenBank/DDBJ databases">
        <title>Improved OligoMM genomes.</title>
        <authorList>
            <person name="Garzetti D."/>
        </authorList>
    </citation>
    <scope>NUCLEOTIDE SEQUENCE [LARGE SCALE GENOMIC DNA]</scope>
    <source>
        <strain evidence="3">KB18</strain>
    </source>
</reference>
<protein>
    <recommendedName>
        <fullName evidence="5">DUF11 domain-containing protein</fullName>
    </recommendedName>
</protein>
<dbReference type="RefSeq" id="WP_066538982.1">
    <property type="nucleotide sequence ID" value="NZ_CP021422.1"/>
</dbReference>
<proteinExistence type="predicted"/>
<dbReference type="EMBL" id="CP021422">
    <property type="protein sequence ID" value="ASB41922.1"/>
    <property type="molecule type" value="Genomic_DNA"/>
</dbReference>
<dbReference type="KEGG" id="amur:ADH66_15420"/>
<gene>
    <name evidence="1" type="ORF">ADH66_15420</name>
    <name evidence="2" type="ORF">I5Q82_05800</name>
</gene>
<dbReference type="EMBL" id="CP065321">
    <property type="protein sequence ID" value="QQR31188.1"/>
    <property type="molecule type" value="Genomic_DNA"/>
</dbReference>
<evidence type="ECO:0008006" key="5">
    <source>
        <dbReference type="Google" id="ProtNLM"/>
    </source>
</evidence>
<name>A0A1Z2XU00_9FIRM</name>
<dbReference type="Proteomes" id="UP000196710">
    <property type="component" value="Chromosome"/>
</dbReference>
<sequence>MKSVDTLSDYDDLMVLLDDTVYINSVNCPLGSAKWGFNGMTLTMDIGDIRPGTSATVQFKVQFKNDAGGGTFTNYANLKGGNLSTVRGQVPEVKVEVPDKPNTEIAHPFFRGMTKANGCPTKS</sequence>
<reference evidence="2 4" key="3">
    <citation type="submission" date="2020-11" db="EMBL/GenBank/DDBJ databases">
        <title>Closed and high quality bacterial genomes of the OMM12 community.</title>
        <authorList>
            <person name="Marbouty M."/>
            <person name="Lamy-Besnier Q."/>
            <person name="Debarbieux L."/>
            <person name="Koszul R."/>
        </authorList>
    </citation>
    <scope>NUCLEOTIDE SEQUENCE [LARGE SCALE GENOMIC DNA]</scope>
    <source>
        <strain evidence="2 4">KB18</strain>
    </source>
</reference>
<dbReference type="AlphaFoldDB" id="A0A1Z2XU00"/>
<accession>A0A1Z2XU00</accession>
<evidence type="ECO:0000313" key="4">
    <source>
        <dbReference type="Proteomes" id="UP000596035"/>
    </source>
</evidence>
<evidence type="ECO:0000313" key="1">
    <source>
        <dbReference type="EMBL" id="ASB41922.1"/>
    </source>
</evidence>
<keyword evidence="3" id="KW-1185">Reference proteome</keyword>
<evidence type="ECO:0000313" key="2">
    <source>
        <dbReference type="EMBL" id="QQR31188.1"/>
    </source>
</evidence>
<evidence type="ECO:0000313" key="3">
    <source>
        <dbReference type="Proteomes" id="UP000196710"/>
    </source>
</evidence>